<dbReference type="InterPro" id="IPR023753">
    <property type="entry name" value="FAD/NAD-binding_dom"/>
</dbReference>
<dbReference type="Proteomes" id="UP000799537">
    <property type="component" value="Unassembled WGS sequence"/>
</dbReference>
<dbReference type="RefSeq" id="XP_033663247.1">
    <property type="nucleotide sequence ID" value="XM_033818196.1"/>
</dbReference>
<evidence type="ECO:0000313" key="5">
    <source>
        <dbReference type="EMBL" id="KAF2162358.1"/>
    </source>
</evidence>
<dbReference type="AlphaFoldDB" id="A0A6A6C7Z6"/>
<name>A0A6A6C7Z6_ZASCE</name>
<evidence type="ECO:0000256" key="1">
    <source>
        <dbReference type="ARBA" id="ARBA00009333"/>
    </source>
</evidence>
<dbReference type="Gene3D" id="3.50.50.60">
    <property type="entry name" value="FAD/NAD(P)-binding domain"/>
    <property type="match status" value="2"/>
</dbReference>
<reference evidence="5" key="1">
    <citation type="journal article" date="2020" name="Stud. Mycol.">
        <title>101 Dothideomycetes genomes: a test case for predicting lifestyles and emergence of pathogens.</title>
        <authorList>
            <person name="Haridas S."/>
            <person name="Albert R."/>
            <person name="Binder M."/>
            <person name="Bloem J."/>
            <person name="Labutti K."/>
            <person name="Salamov A."/>
            <person name="Andreopoulos B."/>
            <person name="Baker S."/>
            <person name="Barry K."/>
            <person name="Bills G."/>
            <person name="Bluhm B."/>
            <person name="Cannon C."/>
            <person name="Castanera R."/>
            <person name="Culley D."/>
            <person name="Daum C."/>
            <person name="Ezra D."/>
            <person name="Gonzalez J."/>
            <person name="Henrissat B."/>
            <person name="Kuo A."/>
            <person name="Liang C."/>
            <person name="Lipzen A."/>
            <person name="Lutzoni F."/>
            <person name="Magnuson J."/>
            <person name="Mondo S."/>
            <person name="Nolan M."/>
            <person name="Ohm R."/>
            <person name="Pangilinan J."/>
            <person name="Park H.-J."/>
            <person name="Ramirez L."/>
            <person name="Alfaro M."/>
            <person name="Sun H."/>
            <person name="Tritt A."/>
            <person name="Yoshinaga Y."/>
            <person name="Zwiers L.-H."/>
            <person name="Turgeon B."/>
            <person name="Goodwin S."/>
            <person name="Spatafora J."/>
            <person name="Crous P."/>
            <person name="Grigoriev I."/>
        </authorList>
    </citation>
    <scope>NUCLEOTIDE SEQUENCE</scope>
    <source>
        <strain evidence="5">ATCC 36951</strain>
    </source>
</reference>
<dbReference type="PANTHER" id="PTHR48105">
    <property type="entry name" value="THIOREDOXIN REDUCTASE 1-RELATED-RELATED"/>
    <property type="match status" value="1"/>
</dbReference>
<evidence type="ECO:0000256" key="3">
    <source>
        <dbReference type="ARBA" id="ARBA00023002"/>
    </source>
</evidence>
<keyword evidence="2" id="KW-0285">Flavoprotein</keyword>
<proteinExistence type="inferred from homology"/>
<comment type="similarity">
    <text evidence="1">Belongs to the class-II pyridine nucleotide-disulfide oxidoreductase family.</text>
</comment>
<protein>
    <recommendedName>
        <fullName evidence="4">FAD/NAD(P)-binding domain-containing protein</fullName>
    </recommendedName>
</protein>
<dbReference type="PRINTS" id="PR00368">
    <property type="entry name" value="FADPNR"/>
</dbReference>
<dbReference type="GeneID" id="54571468"/>
<keyword evidence="6" id="KW-1185">Reference proteome</keyword>
<accession>A0A6A6C7Z6</accession>
<dbReference type="GO" id="GO:0016491">
    <property type="term" value="F:oxidoreductase activity"/>
    <property type="evidence" value="ECO:0007669"/>
    <property type="project" value="UniProtKB-KW"/>
</dbReference>
<dbReference type="InterPro" id="IPR050097">
    <property type="entry name" value="Ferredoxin-NADP_redctase_2"/>
</dbReference>
<evidence type="ECO:0000259" key="4">
    <source>
        <dbReference type="Pfam" id="PF07992"/>
    </source>
</evidence>
<dbReference type="SUPFAM" id="SSF51905">
    <property type="entry name" value="FAD/NAD(P)-binding domain"/>
    <property type="match status" value="1"/>
</dbReference>
<dbReference type="OrthoDB" id="10260355at2759"/>
<feature type="domain" description="FAD/NAD(P)-binding" evidence="4">
    <location>
        <begin position="19"/>
        <end position="310"/>
    </location>
</feature>
<gene>
    <name evidence="5" type="ORF">M409DRAFT_69244</name>
</gene>
<keyword evidence="3" id="KW-0560">Oxidoreductase</keyword>
<dbReference type="GO" id="GO:0097237">
    <property type="term" value="P:cellular response to toxic substance"/>
    <property type="evidence" value="ECO:0007669"/>
    <property type="project" value="UniProtKB-ARBA"/>
</dbReference>
<dbReference type="EMBL" id="ML993614">
    <property type="protein sequence ID" value="KAF2162358.1"/>
    <property type="molecule type" value="Genomic_DNA"/>
</dbReference>
<evidence type="ECO:0000256" key="2">
    <source>
        <dbReference type="ARBA" id="ARBA00022630"/>
    </source>
</evidence>
<dbReference type="PRINTS" id="PR00469">
    <property type="entry name" value="PNDRDTASEII"/>
</dbReference>
<dbReference type="Pfam" id="PF07992">
    <property type="entry name" value="Pyr_redox_2"/>
    <property type="match status" value="1"/>
</dbReference>
<organism evidence="5 6">
    <name type="scientific">Zasmidium cellare ATCC 36951</name>
    <dbReference type="NCBI Taxonomy" id="1080233"/>
    <lineage>
        <taxon>Eukaryota</taxon>
        <taxon>Fungi</taxon>
        <taxon>Dikarya</taxon>
        <taxon>Ascomycota</taxon>
        <taxon>Pezizomycotina</taxon>
        <taxon>Dothideomycetes</taxon>
        <taxon>Dothideomycetidae</taxon>
        <taxon>Mycosphaerellales</taxon>
        <taxon>Mycosphaerellaceae</taxon>
        <taxon>Zasmidium</taxon>
    </lineage>
</organism>
<evidence type="ECO:0000313" key="6">
    <source>
        <dbReference type="Proteomes" id="UP000799537"/>
    </source>
</evidence>
<sequence>MPPPTSPPTPLTPTTLFSALVLGAGPAGLSAALSLSRLAHPVAIFTTATFRNERAQHAHTILSRDHTPPAEIRRVAREQIEAYGTTVFIERGVVKARRVHGGFEVEDGEGGKWRGRKIVLAMGVRDVLPTRIEGYVENWGTNIYQCLFCDGIERSDRPAGLLGFPNAMAGHNVGMMVQMGCPNVTIFGDGELEVKDEATRKALEIAKLKGAVVDERRIEKLVNLGEENGVEIRFGDGSSERLGFLVHKPDVEIVSPEIARGLGVEIIDDGFGGQMLKRNEPFGETNVKGVLTAGDASILMRQVTAAMFQGGAAGAGVHFLISQDEERELEKKLQDSKA</sequence>
<dbReference type="InterPro" id="IPR036188">
    <property type="entry name" value="FAD/NAD-bd_sf"/>
</dbReference>